<evidence type="ECO:0000259" key="9">
    <source>
        <dbReference type="Pfam" id="PF12704"/>
    </source>
</evidence>
<feature type="transmembrane region" description="Helical" evidence="7">
    <location>
        <begin position="21"/>
        <end position="41"/>
    </location>
</feature>
<evidence type="ECO:0000313" key="10">
    <source>
        <dbReference type="EMBL" id="ABS56163.1"/>
    </source>
</evidence>
<accession>A7I8V2</accession>
<keyword evidence="2" id="KW-1003">Cell membrane</keyword>
<protein>
    <recommendedName>
        <fullName evidence="12">ABC3 transporter permease protein domain-containing protein</fullName>
    </recommendedName>
</protein>
<proteinExistence type="inferred from homology"/>
<name>A7I8V2_METB6</name>
<gene>
    <name evidence="10" type="ordered locus">Mboo_1646</name>
</gene>
<evidence type="ECO:0008006" key="12">
    <source>
        <dbReference type="Google" id="ProtNLM"/>
    </source>
</evidence>
<dbReference type="Pfam" id="PF02687">
    <property type="entry name" value="FtsX"/>
    <property type="match status" value="1"/>
</dbReference>
<feature type="transmembrane region" description="Helical" evidence="7">
    <location>
        <begin position="360"/>
        <end position="384"/>
    </location>
</feature>
<reference evidence="11" key="1">
    <citation type="journal article" date="2015" name="Microbiology">
        <title>Genome of Methanoregula boonei 6A8 reveals adaptations to oligotrophic peatland environments.</title>
        <authorList>
            <person name="Braeuer S."/>
            <person name="Cadillo-Quiroz H."/>
            <person name="Kyrpides N."/>
            <person name="Woyke T."/>
            <person name="Goodwin L."/>
            <person name="Detter C."/>
            <person name="Podell S."/>
            <person name="Yavitt J.B."/>
            <person name="Zinder S.H."/>
        </authorList>
    </citation>
    <scope>NUCLEOTIDE SEQUENCE [LARGE SCALE GENOMIC DNA]</scope>
    <source>
        <strain evidence="11">DSM 21154 / JCM 14090 / 6A8</strain>
    </source>
</reference>
<evidence type="ECO:0000256" key="1">
    <source>
        <dbReference type="ARBA" id="ARBA00004651"/>
    </source>
</evidence>
<dbReference type="Proteomes" id="UP000002408">
    <property type="component" value="Chromosome"/>
</dbReference>
<feature type="transmembrane region" description="Helical" evidence="7">
    <location>
        <begin position="316"/>
        <end position="340"/>
    </location>
</feature>
<dbReference type="OrthoDB" id="11469at2157"/>
<evidence type="ECO:0000256" key="4">
    <source>
        <dbReference type="ARBA" id="ARBA00022989"/>
    </source>
</evidence>
<evidence type="ECO:0000259" key="8">
    <source>
        <dbReference type="Pfam" id="PF02687"/>
    </source>
</evidence>
<dbReference type="PANTHER" id="PTHR30572:SF4">
    <property type="entry name" value="ABC TRANSPORTER PERMEASE YTRF"/>
    <property type="match status" value="1"/>
</dbReference>
<dbReference type="KEGG" id="mbn:Mboo_1646"/>
<dbReference type="Pfam" id="PF12704">
    <property type="entry name" value="MacB_PCD"/>
    <property type="match status" value="1"/>
</dbReference>
<evidence type="ECO:0000256" key="2">
    <source>
        <dbReference type="ARBA" id="ARBA00022475"/>
    </source>
</evidence>
<evidence type="ECO:0000256" key="6">
    <source>
        <dbReference type="ARBA" id="ARBA00038076"/>
    </source>
</evidence>
<keyword evidence="4 7" id="KW-1133">Transmembrane helix</keyword>
<keyword evidence="5 7" id="KW-0472">Membrane</keyword>
<dbReference type="GO" id="GO:0022857">
    <property type="term" value="F:transmembrane transporter activity"/>
    <property type="evidence" value="ECO:0007669"/>
    <property type="project" value="TreeGrafter"/>
</dbReference>
<dbReference type="PANTHER" id="PTHR30572">
    <property type="entry name" value="MEMBRANE COMPONENT OF TRANSPORTER-RELATED"/>
    <property type="match status" value="1"/>
</dbReference>
<dbReference type="GeneID" id="5411191"/>
<dbReference type="STRING" id="456442.Mboo_1646"/>
<dbReference type="AlphaFoldDB" id="A7I8V2"/>
<evidence type="ECO:0000256" key="7">
    <source>
        <dbReference type="SAM" id="Phobius"/>
    </source>
</evidence>
<dbReference type="InterPro" id="IPR050250">
    <property type="entry name" value="Macrolide_Exporter_MacB"/>
</dbReference>
<evidence type="ECO:0000256" key="3">
    <source>
        <dbReference type="ARBA" id="ARBA00022692"/>
    </source>
</evidence>
<dbReference type="RefSeq" id="WP_012107209.1">
    <property type="nucleotide sequence ID" value="NC_009712.1"/>
</dbReference>
<dbReference type="GO" id="GO:0005886">
    <property type="term" value="C:plasma membrane"/>
    <property type="evidence" value="ECO:0007669"/>
    <property type="project" value="UniProtKB-SubCell"/>
</dbReference>
<evidence type="ECO:0000256" key="5">
    <source>
        <dbReference type="ARBA" id="ARBA00023136"/>
    </source>
</evidence>
<comment type="subcellular location">
    <subcellularLocation>
        <location evidence="1">Cell membrane</location>
        <topology evidence="1">Multi-pass membrane protein</topology>
    </subcellularLocation>
</comment>
<dbReference type="EMBL" id="CP000780">
    <property type="protein sequence ID" value="ABS56163.1"/>
    <property type="molecule type" value="Genomic_DNA"/>
</dbReference>
<dbReference type="InterPro" id="IPR025857">
    <property type="entry name" value="MacB_PCD"/>
</dbReference>
<keyword evidence="11" id="KW-1185">Reference proteome</keyword>
<dbReference type="InterPro" id="IPR003838">
    <property type="entry name" value="ABC3_permease_C"/>
</dbReference>
<dbReference type="eggNOG" id="arCOG02312">
    <property type="taxonomic scope" value="Archaea"/>
</dbReference>
<feature type="domain" description="ABC3 transporter permease C-terminal" evidence="8">
    <location>
        <begin position="271"/>
        <end position="389"/>
    </location>
</feature>
<sequence>MKDIFFDLSVRSVRLNFLRSLLASIGIVIGVVAISSMGMLGTNMQLSVKDQLSADVNTVMLTSDVVKVSSGLGAAPVSSTIDESTLNDIKGSAGQNDVVPIHHTSTQFSVGDQNGRGSIYGLDPSDVPKFLTIAQGSNIRGSDVLVGATIASNFNLVVGSTIKIGENCATVSRPVVRVAGILQARGIAADGVNVDNGIVVDDTWYTDHFGGLDQYDQVNVIVADVDTINQTEAAINAKVNRNSDVVRVSDASSRLSTISSTLGTITTFIMAIGGISLVVAAVSIFNVMMMSVKERVQEIGILLSIGTEKGEVRRMFLYEALILGIIGAVVGGIMSFIIGYSVVSAMIGSTQYFFTPDSLIFIPYGMIIGVVVCVASGMYPAWAASNMDPIDALRAD</sequence>
<organism evidence="10 11">
    <name type="scientific">Methanoregula boonei (strain DSM 21154 / JCM 14090 / 6A8)</name>
    <dbReference type="NCBI Taxonomy" id="456442"/>
    <lineage>
        <taxon>Archaea</taxon>
        <taxon>Methanobacteriati</taxon>
        <taxon>Methanobacteriota</taxon>
        <taxon>Stenosarchaea group</taxon>
        <taxon>Methanomicrobia</taxon>
        <taxon>Methanomicrobiales</taxon>
        <taxon>Methanoregulaceae</taxon>
        <taxon>Methanoregula</taxon>
    </lineage>
</organism>
<feature type="transmembrane region" description="Helical" evidence="7">
    <location>
        <begin position="262"/>
        <end position="285"/>
    </location>
</feature>
<comment type="similarity">
    <text evidence="6">Belongs to the ABC-4 integral membrane protein family.</text>
</comment>
<feature type="domain" description="MacB-like periplasmic core" evidence="9">
    <location>
        <begin position="20"/>
        <end position="237"/>
    </location>
</feature>
<dbReference type="HOGENOM" id="CLU_000604_8_0_2"/>
<evidence type="ECO:0000313" key="11">
    <source>
        <dbReference type="Proteomes" id="UP000002408"/>
    </source>
</evidence>
<keyword evidence="3 7" id="KW-0812">Transmembrane</keyword>